<dbReference type="Pfam" id="PF00650">
    <property type="entry name" value="CRAL_TRIO"/>
    <property type="match status" value="1"/>
</dbReference>
<proteinExistence type="predicted"/>
<keyword evidence="2" id="KW-1133">Transmembrane helix</keyword>
<dbReference type="InterPro" id="IPR036865">
    <property type="entry name" value="CRAL-TRIO_dom_sf"/>
</dbReference>
<evidence type="ECO:0000259" key="3">
    <source>
        <dbReference type="PROSITE" id="PS50191"/>
    </source>
</evidence>
<feature type="compositionally biased region" description="Low complexity" evidence="1">
    <location>
        <begin position="147"/>
        <end position="162"/>
    </location>
</feature>
<name>A0AAW1XUL7_RUBAR</name>
<feature type="transmembrane region" description="Helical" evidence="2">
    <location>
        <begin position="442"/>
        <end position="464"/>
    </location>
</feature>
<feature type="region of interest" description="Disordered" evidence="1">
    <location>
        <begin position="130"/>
        <end position="165"/>
    </location>
</feature>
<dbReference type="PANTHER" id="PTHR47041">
    <property type="entry name" value="SEC14 CYTOSOLIC FACTOR FAMILY PROTEIN / PHOSPHOGLYCERIDE TRANSFER FAMILY PROTEIN"/>
    <property type="match status" value="1"/>
</dbReference>
<dbReference type="EMBL" id="JBEDUW010000003">
    <property type="protein sequence ID" value="KAK9940448.1"/>
    <property type="molecule type" value="Genomic_DNA"/>
</dbReference>
<dbReference type="AlphaFoldDB" id="A0AAW1XUL7"/>
<keyword evidence="2" id="KW-0812">Transmembrane</keyword>
<accession>A0AAW1XUL7</accession>
<dbReference type="SMART" id="SM00516">
    <property type="entry name" value="SEC14"/>
    <property type="match status" value="1"/>
</dbReference>
<dbReference type="SUPFAM" id="SSF52087">
    <property type="entry name" value="CRAL/TRIO domain"/>
    <property type="match status" value="1"/>
</dbReference>
<dbReference type="PANTHER" id="PTHR47041:SF2">
    <property type="entry name" value="SEC14 CYTOSOLIC FACTOR FAMILY PROTEIN _ PHOSPHOGLYCERIDE TRANSFER FAMILY PROTEIN"/>
    <property type="match status" value="1"/>
</dbReference>
<protein>
    <recommendedName>
        <fullName evidence="3">CRAL-TRIO domain-containing protein</fullName>
    </recommendedName>
</protein>
<dbReference type="Proteomes" id="UP001457282">
    <property type="component" value="Unassembled WGS sequence"/>
</dbReference>
<reference evidence="4 5" key="1">
    <citation type="journal article" date="2023" name="G3 (Bethesda)">
        <title>A chromosome-length genome assembly and annotation of blackberry (Rubus argutus, cv. 'Hillquist').</title>
        <authorList>
            <person name="Bruna T."/>
            <person name="Aryal R."/>
            <person name="Dudchenko O."/>
            <person name="Sargent D.J."/>
            <person name="Mead D."/>
            <person name="Buti M."/>
            <person name="Cavallini A."/>
            <person name="Hytonen T."/>
            <person name="Andres J."/>
            <person name="Pham M."/>
            <person name="Weisz D."/>
            <person name="Mascagni F."/>
            <person name="Usai G."/>
            <person name="Natali L."/>
            <person name="Bassil N."/>
            <person name="Fernandez G.E."/>
            <person name="Lomsadze A."/>
            <person name="Armour M."/>
            <person name="Olukolu B."/>
            <person name="Poorten T."/>
            <person name="Britton C."/>
            <person name="Davik J."/>
            <person name="Ashrafi H."/>
            <person name="Aiden E.L."/>
            <person name="Borodovsky M."/>
            <person name="Worthington M."/>
        </authorList>
    </citation>
    <scope>NUCLEOTIDE SEQUENCE [LARGE SCALE GENOMIC DNA]</scope>
    <source>
        <strain evidence="4">PI 553951</strain>
    </source>
</reference>
<evidence type="ECO:0000256" key="1">
    <source>
        <dbReference type="SAM" id="MobiDB-lite"/>
    </source>
</evidence>
<keyword evidence="5" id="KW-1185">Reference proteome</keyword>
<dbReference type="Gene3D" id="3.40.525.10">
    <property type="entry name" value="CRAL-TRIO lipid binding domain"/>
    <property type="match status" value="1"/>
</dbReference>
<keyword evidence="2" id="KW-0472">Membrane</keyword>
<dbReference type="CDD" id="cd00170">
    <property type="entry name" value="SEC14"/>
    <property type="match status" value="1"/>
</dbReference>
<evidence type="ECO:0000313" key="5">
    <source>
        <dbReference type="Proteomes" id="UP001457282"/>
    </source>
</evidence>
<evidence type="ECO:0000313" key="4">
    <source>
        <dbReference type="EMBL" id="KAK9940448.1"/>
    </source>
</evidence>
<dbReference type="InterPro" id="IPR001251">
    <property type="entry name" value="CRAL-TRIO_dom"/>
</dbReference>
<feature type="domain" description="CRAL-TRIO" evidence="3">
    <location>
        <begin position="242"/>
        <end position="390"/>
    </location>
</feature>
<organism evidence="4 5">
    <name type="scientific">Rubus argutus</name>
    <name type="common">Southern blackberry</name>
    <dbReference type="NCBI Taxonomy" id="59490"/>
    <lineage>
        <taxon>Eukaryota</taxon>
        <taxon>Viridiplantae</taxon>
        <taxon>Streptophyta</taxon>
        <taxon>Embryophyta</taxon>
        <taxon>Tracheophyta</taxon>
        <taxon>Spermatophyta</taxon>
        <taxon>Magnoliopsida</taxon>
        <taxon>eudicotyledons</taxon>
        <taxon>Gunneridae</taxon>
        <taxon>Pentapetalae</taxon>
        <taxon>rosids</taxon>
        <taxon>fabids</taxon>
        <taxon>Rosales</taxon>
        <taxon>Rosaceae</taxon>
        <taxon>Rosoideae</taxon>
        <taxon>Rosoideae incertae sedis</taxon>
        <taxon>Rubus</taxon>
    </lineage>
</organism>
<gene>
    <name evidence="4" type="ORF">M0R45_017110</name>
</gene>
<evidence type="ECO:0000256" key="2">
    <source>
        <dbReference type="SAM" id="Phobius"/>
    </source>
</evidence>
<sequence length="474" mass="53775">MGDSSYGIPREANLVMSGKKQSQNYLVASRSKASLHSLGALRNGNSLVGQAALFALKVAALEVARRFSRAKCPWAWRGFQALQFLCYPPFKWFRRFAPFKALVDNLQTVSKPLLVLSIATAFTEESEFTPRASDDINNSDARPGVHSEVSSVDSTSDTRVSEQSSQNVASESWLIQLHKELERQGISLPERIDEEELRRFYAAANGDFSTFLSSIKKTIRWREIYGILSVQELEKWSTLVFWHGFDLKHRPCLIVRLGLACISLRSDDKPRFAQAIISQVDHGVFHLLDANNSQITVVVDCEGLTPLKIPMQILRTCSSLLQDHFPNRLGCLFVIRLPPMLRVIAQTFIQVLKPYTREKLRIEGKMYRKILSECLETLPLYLGGKCMCRICSEISTTEMQQPHTNEIMKRELRENECEDGNFRSPSPTYETELELNHNCDQLLRTAIVSILMFWILIVFIAGLFDPVSSPFSSS</sequence>
<dbReference type="PROSITE" id="PS50191">
    <property type="entry name" value="CRAL_TRIO"/>
    <property type="match status" value="1"/>
</dbReference>
<comment type="caution">
    <text evidence="4">The sequence shown here is derived from an EMBL/GenBank/DDBJ whole genome shotgun (WGS) entry which is preliminary data.</text>
</comment>